<evidence type="ECO:0000256" key="1">
    <source>
        <dbReference type="SAM" id="Phobius"/>
    </source>
</evidence>
<feature type="transmembrane region" description="Helical" evidence="1">
    <location>
        <begin position="25"/>
        <end position="44"/>
    </location>
</feature>
<name>A0ABV9JQ75_9GAMM</name>
<dbReference type="Proteomes" id="UP001595962">
    <property type="component" value="Unassembled WGS sequence"/>
</dbReference>
<sequence>MLVLLFACLGSAVACYIAALRSGMAARRWALAALCFGPLILPFFHSHKRLTLKRAYASCSRFLC</sequence>
<gene>
    <name evidence="2" type="ORF">ACFO3I_15420</name>
</gene>
<protein>
    <submittedName>
        <fullName evidence="2">Uncharacterized protein</fullName>
    </submittedName>
</protein>
<evidence type="ECO:0000313" key="3">
    <source>
        <dbReference type="Proteomes" id="UP001595962"/>
    </source>
</evidence>
<keyword evidence="3" id="KW-1185">Reference proteome</keyword>
<reference evidence="3" key="1">
    <citation type="journal article" date="2019" name="Int. J. Syst. Evol. Microbiol.">
        <title>The Global Catalogue of Microorganisms (GCM) 10K type strain sequencing project: providing services to taxonomists for standard genome sequencing and annotation.</title>
        <authorList>
            <consortium name="The Broad Institute Genomics Platform"/>
            <consortium name="The Broad Institute Genome Sequencing Center for Infectious Disease"/>
            <person name="Wu L."/>
            <person name="Ma J."/>
        </authorList>
    </citation>
    <scope>NUCLEOTIDE SEQUENCE [LARGE SCALE GENOMIC DNA]</scope>
    <source>
        <strain evidence="3">DT28</strain>
    </source>
</reference>
<evidence type="ECO:0000313" key="2">
    <source>
        <dbReference type="EMBL" id="MFC4656406.1"/>
    </source>
</evidence>
<keyword evidence="1" id="KW-1133">Transmembrane helix</keyword>
<proteinExistence type="predicted"/>
<comment type="caution">
    <text evidence="2">The sequence shown here is derived from an EMBL/GenBank/DDBJ whole genome shotgun (WGS) entry which is preliminary data.</text>
</comment>
<keyword evidence="1" id="KW-0472">Membrane</keyword>
<accession>A0ABV9JQ75</accession>
<dbReference type="EMBL" id="JBHSGB010000014">
    <property type="protein sequence ID" value="MFC4656406.1"/>
    <property type="molecule type" value="Genomic_DNA"/>
</dbReference>
<dbReference type="RefSeq" id="WP_377335438.1">
    <property type="nucleotide sequence ID" value="NZ_JBHSGB010000014.1"/>
</dbReference>
<keyword evidence="1" id="KW-0812">Transmembrane</keyword>
<organism evidence="2 3">
    <name type="scientific">Rheinheimera marina</name>
    <dbReference type="NCBI Taxonomy" id="1774958"/>
    <lineage>
        <taxon>Bacteria</taxon>
        <taxon>Pseudomonadati</taxon>
        <taxon>Pseudomonadota</taxon>
        <taxon>Gammaproteobacteria</taxon>
        <taxon>Chromatiales</taxon>
        <taxon>Chromatiaceae</taxon>
        <taxon>Rheinheimera</taxon>
    </lineage>
</organism>